<dbReference type="SUPFAM" id="SSF52540">
    <property type="entry name" value="P-loop containing nucleoside triphosphate hydrolases"/>
    <property type="match status" value="1"/>
</dbReference>
<dbReference type="InterPro" id="IPR003495">
    <property type="entry name" value="CobW/HypB/UreG_nucleotide-bd"/>
</dbReference>
<reference evidence="2" key="1">
    <citation type="submission" date="2020-07" db="EMBL/GenBank/DDBJ databases">
        <title>Huge and variable diversity of episymbiotic CPR bacteria and DPANN archaea in groundwater ecosystems.</title>
        <authorList>
            <person name="He C.Y."/>
            <person name="Keren R."/>
            <person name="Whittaker M."/>
            <person name="Farag I.F."/>
            <person name="Doudna J."/>
            <person name="Cate J.H.D."/>
            <person name="Banfield J.F."/>
        </authorList>
    </citation>
    <scope>NUCLEOTIDE SEQUENCE</scope>
    <source>
        <strain evidence="2">NC_groundwater_1664_Pr3_B-0.1um_52_9</strain>
    </source>
</reference>
<evidence type="ECO:0000313" key="2">
    <source>
        <dbReference type="EMBL" id="MBI5251167.1"/>
    </source>
</evidence>
<feature type="domain" description="CobW/HypB/UreG nucleotide-binding" evidence="1">
    <location>
        <begin position="4"/>
        <end position="62"/>
    </location>
</feature>
<proteinExistence type="predicted"/>
<dbReference type="Proteomes" id="UP000807825">
    <property type="component" value="Unassembled WGS sequence"/>
</dbReference>
<dbReference type="InterPro" id="IPR027417">
    <property type="entry name" value="P-loop_NTPase"/>
</dbReference>
<dbReference type="Gene3D" id="3.40.50.300">
    <property type="entry name" value="P-loop containing nucleotide triphosphate hydrolases"/>
    <property type="match status" value="1"/>
</dbReference>
<evidence type="ECO:0000313" key="3">
    <source>
        <dbReference type="Proteomes" id="UP000807825"/>
    </source>
</evidence>
<dbReference type="EMBL" id="JACRDE010000441">
    <property type="protein sequence ID" value="MBI5251167.1"/>
    <property type="molecule type" value="Genomic_DNA"/>
</dbReference>
<dbReference type="Pfam" id="PF02492">
    <property type="entry name" value="cobW"/>
    <property type="match status" value="1"/>
</dbReference>
<sequence>MRLVAVSGTQGSGKSTLIRRLVSDLVTLGKRCGIVVNEDGEEKYEDDFVISRDVTVKTLQGG</sequence>
<gene>
    <name evidence="2" type="ORF">HY912_16890</name>
</gene>
<evidence type="ECO:0000259" key="1">
    <source>
        <dbReference type="Pfam" id="PF02492"/>
    </source>
</evidence>
<dbReference type="AlphaFoldDB" id="A0A9D6V8Z1"/>
<accession>A0A9D6V8Z1</accession>
<comment type="caution">
    <text evidence="2">The sequence shown here is derived from an EMBL/GenBank/DDBJ whole genome shotgun (WGS) entry which is preliminary data.</text>
</comment>
<protein>
    <recommendedName>
        <fullName evidence="1">CobW/HypB/UreG nucleotide-binding domain-containing protein</fullName>
    </recommendedName>
</protein>
<name>A0A9D6V8Z1_9BACT</name>
<organism evidence="2 3">
    <name type="scientific">Desulfomonile tiedjei</name>
    <dbReference type="NCBI Taxonomy" id="2358"/>
    <lineage>
        <taxon>Bacteria</taxon>
        <taxon>Pseudomonadati</taxon>
        <taxon>Thermodesulfobacteriota</taxon>
        <taxon>Desulfomonilia</taxon>
        <taxon>Desulfomonilales</taxon>
        <taxon>Desulfomonilaceae</taxon>
        <taxon>Desulfomonile</taxon>
    </lineage>
</organism>